<feature type="transmembrane region" description="Helical" evidence="1">
    <location>
        <begin position="15"/>
        <end position="39"/>
    </location>
</feature>
<evidence type="ECO:0000313" key="2">
    <source>
        <dbReference type="EMBL" id="MDO9713676.1"/>
    </source>
</evidence>
<accession>A0ABT9EBT8</accession>
<dbReference type="Proteomes" id="UP001243009">
    <property type="component" value="Unassembled WGS sequence"/>
</dbReference>
<sequence length="123" mass="12824">MPLYTLWRDGSPGGIAFAVAHCTAGDVLIAGSSLLVALTLFGAPDWPQRRFAVVGAAAIAFGLGYTVHSERVNLARGAWAYASAMPTLPWLGTGLAPILQWLVVPAAALAWAAHTPDRTATGR</sequence>
<gene>
    <name evidence="2" type="ORF">Q7A36_35515</name>
</gene>
<dbReference type="RefSeq" id="WP_305108532.1">
    <property type="nucleotide sequence ID" value="NZ_JAUTWS010000110.1"/>
</dbReference>
<keyword evidence="1" id="KW-0812">Transmembrane</keyword>
<name>A0ABT9EBT8_9PROT</name>
<evidence type="ECO:0000313" key="3">
    <source>
        <dbReference type="Proteomes" id="UP001243009"/>
    </source>
</evidence>
<dbReference type="EMBL" id="JAUTWS010000110">
    <property type="protein sequence ID" value="MDO9713676.1"/>
    <property type="molecule type" value="Genomic_DNA"/>
</dbReference>
<proteinExistence type="predicted"/>
<keyword evidence="3" id="KW-1185">Reference proteome</keyword>
<keyword evidence="1" id="KW-0472">Membrane</keyword>
<comment type="caution">
    <text evidence="2">The sequence shown here is derived from an EMBL/GenBank/DDBJ whole genome shotgun (WGS) entry which is preliminary data.</text>
</comment>
<feature type="transmembrane region" description="Helical" evidence="1">
    <location>
        <begin position="51"/>
        <end position="68"/>
    </location>
</feature>
<feature type="transmembrane region" description="Helical" evidence="1">
    <location>
        <begin position="88"/>
        <end position="113"/>
    </location>
</feature>
<organism evidence="2 3">
    <name type="scientific">Paracraurococcus lichenis</name>
    <dbReference type="NCBI Taxonomy" id="3064888"/>
    <lineage>
        <taxon>Bacteria</taxon>
        <taxon>Pseudomonadati</taxon>
        <taxon>Pseudomonadota</taxon>
        <taxon>Alphaproteobacteria</taxon>
        <taxon>Acetobacterales</taxon>
        <taxon>Roseomonadaceae</taxon>
        <taxon>Paracraurococcus</taxon>
    </lineage>
</organism>
<reference evidence="2 3" key="1">
    <citation type="submission" date="2023-08" db="EMBL/GenBank/DDBJ databases">
        <title>The draft genome sequence of Paracraurococcus sp. LOR1-02.</title>
        <authorList>
            <person name="Kingkaew E."/>
            <person name="Tanasupawat S."/>
        </authorList>
    </citation>
    <scope>NUCLEOTIDE SEQUENCE [LARGE SCALE GENOMIC DNA]</scope>
    <source>
        <strain evidence="2 3">LOR1-02</strain>
    </source>
</reference>
<keyword evidence="1" id="KW-1133">Transmembrane helix</keyword>
<evidence type="ECO:0000256" key="1">
    <source>
        <dbReference type="SAM" id="Phobius"/>
    </source>
</evidence>
<protein>
    <submittedName>
        <fullName evidence="2">Uncharacterized protein</fullName>
    </submittedName>
</protein>